<evidence type="ECO:0000313" key="1">
    <source>
        <dbReference type="EMBL" id="KAJ8107770.1"/>
    </source>
</evidence>
<organism evidence="1 2">
    <name type="scientific">Boeremia exigua</name>
    <dbReference type="NCBI Taxonomy" id="749465"/>
    <lineage>
        <taxon>Eukaryota</taxon>
        <taxon>Fungi</taxon>
        <taxon>Dikarya</taxon>
        <taxon>Ascomycota</taxon>
        <taxon>Pezizomycotina</taxon>
        <taxon>Dothideomycetes</taxon>
        <taxon>Pleosporomycetidae</taxon>
        <taxon>Pleosporales</taxon>
        <taxon>Pleosporineae</taxon>
        <taxon>Didymellaceae</taxon>
        <taxon>Boeremia</taxon>
    </lineage>
</organism>
<evidence type="ECO:0000313" key="2">
    <source>
        <dbReference type="Proteomes" id="UP001153331"/>
    </source>
</evidence>
<sequence>MPASSTRVMPVRVTPSVHVTSGAYMGSAKSLSSPKADFALQGAAAKSPTHSLAPGASTLLQPLTALDGPASRTTAICTMPFPASSPRLSSFRKQHLLIEFSTLRHAQLDGVFVSITPGDPSLWVGVIYPALPPLVTFSTDVFHPLLTPLTTYTHTTATLDTDTVSATDEERLPPGGFSLRHGFPHWFGRARRSVASSRGASGSEVGSPAPSVTPVHSVVESAAPGSAATGVSIVTVLDYIRSTFSEDAVLDSVSLEAAANPGAYHAWRAYRGPALPTQQPLSPVSSTSGEGTALARNRRAGNWNWEGVWEERVKRAINTSLSESVLYGPGAGEDIIRFQEADDEETTQRDAPPVCSSTRRYGAIGTAARTARCLLSATSAHTEEAAKTNVPPTHISSDIWGSPLGYRSLLDLAAPLQMPSTWNATSLPVSRLPSKQPLTIRKNRESRSSASGSSMGDPTHFFRSASQDDAHDGGPVEPASAATPWPLLDTYPSNETTRVTSTLSASGIDAREAFESTHQVVEACSLPTKRRPSALRLFTGLARLRRANTGETSASSGDTSDLVSPASIAAHNDDIDEEASQEPSEYAVEAYIRRNARNGARLGSIMSRIARHLPSPMEHHHDDQETQVLATSDKAPTTLRAAVRVFSDVAELSEQEQQEFWIAIEVEGALHNRVSLPDSAIDVVFVVDNAYYVSRECLSRALDAVNSALYNLGRGDRVALYTTHCTHQPVTGIRPDLLFPIGPFNPDTEVAFRDLTTSVARYGTQAWKPPRPNPSMAEVILGIAKTLENSDMKKQRTHVILLSPASHVLHDVSRSCPDLYIHQINPAPVPFRRLPGLSDIQCAEECCKNVFISNWNHIQSIPGRIKRILKHARSFKPVGQISQVCIDLRARDGCEIIECVGSKDIASLRLGQVHTVFAKIRTTRSATKAVDLLSKNPVFNSSLDVKDLRQQLQNAATVGAVKVHLLDVQVYHQNTLHSVDCWSYTETPFIVVRSLGGLAPPFSTAVEVQKRRLFQNFIQHDAKTARLETMSLLSTLDHDQEFLGNFVQRAFQEVDHYQQVLEYEQECRQKLPLCPGPVTIEASSHEWLVGMWNRKKPRRQGVAIVEEDGISSLLDGLHGLERLG</sequence>
<keyword evidence="2" id="KW-1185">Reference proteome</keyword>
<proteinExistence type="predicted"/>
<comment type="caution">
    <text evidence="1">The sequence shown here is derived from an EMBL/GenBank/DDBJ whole genome shotgun (WGS) entry which is preliminary data.</text>
</comment>
<name>A0ACC2HXN3_9PLEO</name>
<dbReference type="Proteomes" id="UP001153331">
    <property type="component" value="Unassembled WGS sequence"/>
</dbReference>
<protein>
    <submittedName>
        <fullName evidence="1">Uncharacterized protein</fullName>
    </submittedName>
</protein>
<gene>
    <name evidence="1" type="ORF">OPT61_g8634</name>
</gene>
<reference evidence="1" key="1">
    <citation type="submission" date="2022-11" db="EMBL/GenBank/DDBJ databases">
        <title>Genome Sequence of Boeremia exigua.</title>
        <authorList>
            <person name="Buettner E."/>
        </authorList>
    </citation>
    <scope>NUCLEOTIDE SEQUENCE</scope>
    <source>
        <strain evidence="1">CU02</strain>
    </source>
</reference>
<dbReference type="EMBL" id="JAPHNI010000861">
    <property type="protein sequence ID" value="KAJ8107770.1"/>
    <property type="molecule type" value="Genomic_DNA"/>
</dbReference>
<accession>A0ACC2HXN3</accession>